<comment type="caution">
    <text evidence="1">The sequence shown here is derived from an EMBL/GenBank/DDBJ whole genome shotgun (WGS) entry which is preliminary data.</text>
</comment>
<organism evidence="1 2">
    <name type="scientific">Tetrapyrgos nigripes</name>
    <dbReference type="NCBI Taxonomy" id="182062"/>
    <lineage>
        <taxon>Eukaryota</taxon>
        <taxon>Fungi</taxon>
        <taxon>Dikarya</taxon>
        <taxon>Basidiomycota</taxon>
        <taxon>Agaricomycotina</taxon>
        <taxon>Agaricomycetes</taxon>
        <taxon>Agaricomycetidae</taxon>
        <taxon>Agaricales</taxon>
        <taxon>Marasmiineae</taxon>
        <taxon>Marasmiaceae</taxon>
        <taxon>Tetrapyrgos</taxon>
    </lineage>
</organism>
<keyword evidence="2" id="KW-1185">Reference proteome</keyword>
<name>A0A8H5CSW3_9AGAR</name>
<proteinExistence type="predicted"/>
<evidence type="ECO:0000313" key="1">
    <source>
        <dbReference type="EMBL" id="KAF5347419.1"/>
    </source>
</evidence>
<accession>A0A8H5CSW3</accession>
<gene>
    <name evidence="1" type="ORF">D9758_011265</name>
</gene>
<reference evidence="1 2" key="1">
    <citation type="journal article" date="2020" name="ISME J.">
        <title>Uncovering the hidden diversity of litter-decomposition mechanisms in mushroom-forming fungi.</title>
        <authorList>
            <person name="Floudas D."/>
            <person name="Bentzer J."/>
            <person name="Ahren D."/>
            <person name="Johansson T."/>
            <person name="Persson P."/>
            <person name="Tunlid A."/>
        </authorList>
    </citation>
    <scope>NUCLEOTIDE SEQUENCE [LARGE SCALE GENOMIC DNA]</scope>
    <source>
        <strain evidence="1 2">CBS 291.85</strain>
    </source>
</reference>
<protein>
    <submittedName>
        <fullName evidence="1">Uncharacterized protein</fullName>
    </submittedName>
</protein>
<sequence>MGKYVAQVREYDSKREHKANIFAMVNLVEEALRAANDWKVDAIITQGIKSGGHGGSEAPSLLILLQAVLGTRFLFTHECIYSQDKTSSSKQAWSTRRDVLWPLTKWAGRWDGRINVMEGLW</sequence>
<dbReference type="Proteomes" id="UP000559256">
    <property type="component" value="Unassembled WGS sequence"/>
</dbReference>
<dbReference type="EMBL" id="JAACJM010000095">
    <property type="protein sequence ID" value="KAF5347419.1"/>
    <property type="molecule type" value="Genomic_DNA"/>
</dbReference>
<dbReference type="OrthoDB" id="2349068at2759"/>
<dbReference type="AlphaFoldDB" id="A0A8H5CSW3"/>
<dbReference type="Gene3D" id="3.20.20.70">
    <property type="entry name" value="Aldolase class I"/>
    <property type="match status" value="1"/>
</dbReference>
<dbReference type="InterPro" id="IPR013785">
    <property type="entry name" value="Aldolase_TIM"/>
</dbReference>
<dbReference type="SUPFAM" id="SSF51412">
    <property type="entry name" value="Inosine monophosphate dehydrogenase (IMPDH)"/>
    <property type="match status" value="1"/>
</dbReference>
<evidence type="ECO:0000313" key="2">
    <source>
        <dbReference type="Proteomes" id="UP000559256"/>
    </source>
</evidence>